<dbReference type="Gene3D" id="1.10.1660.10">
    <property type="match status" value="2"/>
</dbReference>
<dbReference type="Pfam" id="PF13411">
    <property type="entry name" value="MerR_1"/>
    <property type="match status" value="1"/>
</dbReference>
<dbReference type="SUPFAM" id="SSF46955">
    <property type="entry name" value="Putative DNA-binding domain"/>
    <property type="match status" value="2"/>
</dbReference>
<dbReference type="Pfam" id="PF00376">
    <property type="entry name" value="MerR"/>
    <property type="match status" value="1"/>
</dbReference>
<dbReference type="InterPro" id="IPR047057">
    <property type="entry name" value="MerR_fam"/>
</dbReference>
<evidence type="ECO:0000313" key="5">
    <source>
        <dbReference type="EMBL" id="MDV2884615.1"/>
    </source>
</evidence>
<dbReference type="Proteomes" id="UP001285636">
    <property type="component" value="Unassembled WGS sequence"/>
</dbReference>
<dbReference type="AlphaFoldDB" id="A0AAJ2NMQ0"/>
<dbReference type="PANTHER" id="PTHR30204:SF94">
    <property type="entry name" value="HEAVY METAL-DEPENDENT TRANSCRIPTIONAL REGULATOR HI_0293-RELATED"/>
    <property type="match status" value="1"/>
</dbReference>
<keyword evidence="1" id="KW-0805">Transcription regulation</keyword>
<keyword evidence="3" id="KW-0804">Transcription</keyword>
<sequence length="251" mass="29036">MYRTKEMAQLVGVHPNTVRIYEDWGYISPVPRKENGYRIYSDVHLLQMKIARLLFTCEIVQGDMRNRARQIVYASGKEDFQGALQLTIQYITHLEMEYHHAVKAADVVEKWLRKESVQGNQTYSRKEVAKLLSVTPEALRNWERNGLISVPRLKNRFRVYGEKEVEQLRVIRSLRQAHYSLNAILRLFSTIKHLGSPVIEVLDTPSESEDIVSVTDQLITSLTLAITYADDAKKLLVGYLKMDKTTAKRLK</sequence>
<dbReference type="SMART" id="SM00422">
    <property type="entry name" value="HTH_MERR"/>
    <property type="match status" value="2"/>
</dbReference>
<reference evidence="5" key="1">
    <citation type="submission" date="2023-10" db="EMBL/GenBank/DDBJ databases">
        <title>Screening of Alkalihalophilus pseudofirmusBZ-TG-HK211 and Its Alleviation of Salt Stress on Rapeseed Growth.</title>
        <authorList>
            <person name="Zhao B."/>
            <person name="Guo T."/>
        </authorList>
    </citation>
    <scope>NUCLEOTIDE SEQUENCE</scope>
    <source>
        <strain evidence="5">BZ-TG-HK211</strain>
    </source>
</reference>
<dbReference type="PROSITE" id="PS50937">
    <property type="entry name" value="HTH_MERR_2"/>
    <property type="match status" value="2"/>
</dbReference>
<dbReference type="EMBL" id="JAWJAY010000001">
    <property type="protein sequence ID" value="MDV2884615.1"/>
    <property type="molecule type" value="Genomic_DNA"/>
</dbReference>
<proteinExistence type="predicted"/>
<accession>A0AAJ2NMQ0</accession>
<evidence type="ECO:0000313" key="6">
    <source>
        <dbReference type="Proteomes" id="UP001285636"/>
    </source>
</evidence>
<dbReference type="InterPro" id="IPR000551">
    <property type="entry name" value="MerR-type_HTH_dom"/>
</dbReference>
<evidence type="ECO:0000256" key="2">
    <source>
        <dbReference type="ARBA" id="ARBA00023125"/>
    </source>
</evidence>
<dbReference type="GO" id="GO:0003700">
    <property type="term" value="F:DNA-binding transcription factor activity"/>
    <property type="evidence" value="ECO:0007669"/>
    <property type="project" value="InterPro"/>
</dbReference>
<dbReference type="RefSeq" id="WP_323466078.1">
    <property type="nucleotide sequence ID" value="NZ_CP144224.1"/>
</dbReference>
<gene>
    <name evidence="5" type="ORF">RYX45_05450</name>
</gene>
<evidence type="ECO:0000256" key="1">
    <source>
        <dbReference type="ARBA" id="ARBA00023015"/>
    </source>
</evidence>
<feature type="domain" description="HTH merR-type" evidence="4">
    <location>
        <begin position="1"/>
        <end position="45"/>
    </location>
</feature>
<protein>
    <submittedName>
        <fullName evidence="5">MerR family transcriptional regulator</fullName>
    </submittedName>
</protein>
<dbReference type="InterPro" id="IPR009061">
    <property type="entry name" value="DNA-bd_dom_put_sf"/>
</dbReference>
<dbReference type="GO" id="GO:0003677">
    <property type="term" value="F:DNA binding"/>
    <property type="evidence" value="ECO:0007669"/>
    <property type="project" value="UniProtKB-KW"/>
</dbReference>
<dbReference type="CDD" id="cd00592">
    <property type="entry name" value="HTH_MerR-like"/>
    <property type="match status" value="1"/>
</dbReference>
<organism evidence="5 6">
    <name type="scientific">Alkalihalophilus pseudofirmus</name>
    <name type="common">Bacillus pseudofirmus</name>
    <dbReference type="NCBI Taxonomy" id="79885"/>
    <lineage>
        <taxon>Bacteria</taxon>
        <taxon>Bacillati</taxon>
        <taxon>Bacillota</taxon>
        <taxon>Bacilli</taxon>
        <taxon>Bacillales</taxon>
        <taxon>Bacillaceae</taxon>
        <taxon>Alkalihalophilus</taxon>
    </lineage>
</organism>
<evidence type="ECO:0000259" key="4">
    <source>
        <dbReference type="PROSITE" id="PS50937"/>
    </source>
</evidence>
<dbReference type="PANTHER" id="PTHR30204">
    <property type="entry name" value="REDOX-CYCLING DRUG-SENSING TRANSCRIPTIONAL ACTIVATOR SOXR"/>
    <property type="match status" value="1"/>
</dbReference>
<comment type="caution">
    <text evidence="5">The sequence shown here is derived from an EMBL/GenBank/DDBJ whole genome shotgun (WGS) entry which is preliminary data.</text>
</comment>
<name>A0AAJ2NMQ0_ALKPS</name>
<evidence type="ECO:0000256" key="3">
    <source>
        <dbReference type="ARBA" id="ARBA00023163"/>
    </source>
</evidence>
<feature type="domain" description="HTH merR-type" evidence="4">
    <location>
        <begin position="122"/>
        <end position="190"/>
    </location>
</feature>
<keyword evidence="2" id="KW-0238">DNA-binding</keyword>